<feature type="region of interest" description="Disordered" evidence="1">
    <location>
        <begin position="1"/>
        <end position="22"/>
    </location>
</feature>
<protein>
    <submittedName>
        <fullName evidence="2">Uncharacterized protein</fullName>
    </submittedName>
</protein>
<accession>A0ABN9DTV1</accession>
<gene>
    <name evidence="2" type="ORF">SPARVUS_LOCUS8187934</name>
</gene>
<name>A0ABN9DTV1_9NEOB</name>
<evidence type="ECO:0000313" key="3">
    <source>
        <dbReference type="Proteomes" id="UP001162483"/>
    </source>
</evidence>
<sequence>MQGPGRPDIVNASNKSLEEEAGGRVKPCCVCIWTHTVWLGSMPP</sequence>
<dbReference type="EMBL" id="CATNWA010014741">
    <property type="protein sequence ID" value="CAI9575404.1"/>
    <property type="molecule type" value="Genomic_DNA"/>
</dbReference>
<dbReference type="Proteomes" id="UP001162483">
    <property type="component" value="Unassembled WGS sequence"/>
</dbReference>
<reference evidence="2" key="1">
    <citation type="submission" date="2023-05" db="EMBL/GenBank/DDBJ databases">
        <authorList>
            <person name="Stuckert A."/>
        </authorList>
    </citation>
    <scope>NUCLEOTIDE SEQUENCE</scope>
</reference>
<organism evidence="2 3">
    <name type="scientific">Staurois parvus</name>
    <dbReference type="NCBI Taxonomy" id="386267"/>
    <lineage>
        <taxon>Eukaryota</taxon>
        <taxon>Metazoa</taxon>
        <taxon>Chordata</taxon>
        <taxon>Craniata</taxon>
        <taxon>Vertebrata</taxon>
        <taxon>Euteleostomi</taxon>
        <taxon>Amphibia</taxon>
        <taxon>Batrachia</taxon>
        <taxon>Anura</taxon>
        <taxon>Neobatrachia</taxon>
        <taxon>Ranoidea</taxon>
        <taxon>Ranidae</taxon>
        <taxon>Staurois</taxon>
    </lineage>
</organism>
<proteinExistence type="predicted"/>
<comment type="caution">
    <text evidence="2">The sequence shown here is derived from an EMBL/GenBank/DDBJ whole genome shotgun (WGS) entry which is preliminary data.</text>
</comment>
<evidence type="ECO:0000256" key="1">
    <source>
        <dbReference type="SAM" id="MobiDB-lite"/>
    </source>
</evidence>
<keyword evidence="3" id="KW-1185">Reference proteome</keyword>
<evidence type="ECO:0000313" key="2">
    <source>
        <dbReference type="EMBL" id="CAI9575404.1"/>
    </source>
</evidence>